<accession>A0A6J7A5N4</accession>
<evidence type="ECO:0000256" key="4">
    <source>
        <dbReference type="ARBA" id="ARBA00022679"/>
    </source>
</evidence>
<dbReference type="PANTHER" id="PTHR21342">
    <property type="entry name" value="PHOSPHOPANTETHEINE ADENYLYLTRANSFERASE"/>
    <property type="match status" value="1"/>
</dbReference>
<keyword evidence="4" id="KW-0808">Transferase</keyword>
<dbReference type="PANTHER" id="PTHR21342:SF1">
    <property type="entry name" value="PHOSPHOPANTETHEINE ADENYLYLTRANSFERASE"/>
    <property type="match status" value="1"/>
</dbReference>
<keyword evidence="3" id="KW-0963">Cytoplasm</keyword>
<evidence type="ECO:0000256" key="3">
    <source>
        <dbReference type="ARBA" id="ARBA00022490"/>
    </source>
</evidence>
<evidence type="ECO:0000256" key="2">
    <source>
        <dbReference type="ARBA" id="ARBA00013868"/>
    </source>
</evidence>
<dbReference type="PRINTS" id="PR01020">
    <property type="entry name" value="LPSBIOSNTHSS"/>
</dbReference>
<evidence type="ECO:0000256" key="8">
    <source>
        <dbReference type="ARBA" id="ARBA00022842"/>
    </source>
</evidence>
<dbReference type="Gene3D" id="3.40.50.620">
    <property type="entry name" value="HUPs"/>
    <property type="match status" value="1"/>
</dbReference>
<dbReference type="GO" id="GO:0005524">
    <property type="term" value="F:ATP binding"/>
    <property type="evidence" value="ECO:0007669"/>
    <property type="project" value="UniProtKB-KW"/>
</dbReference>
<evidence type="ECO:0000256" key="7">
    <source>
        <dbReference type="ARBA" id="ARBA00022840"/>
    </source>
</evidence>
<evidence type="ECO:0000256" key="1">
    <source>
        <dbReference type="ARBA" id="ARBA00012392"/>
    </source>
</evidence>
<gene>
    <name evidence="12" type="ORF">UFOPK3001_02605</name>
    <name evidence="13" type="ORF">UFOPK3954_01827</name>
</gene>
<keyword evidence="9" id="KW-0173">Coenzyme A biosynthesis</keyword>
<feature type="domain" description="Cytidyltransferase-like" evidence="11">
    <location>
        <begin position="5"/>
        <end position="133"/>
    </location>
</feature>
<keyword evidence="8" id="KW-0460">Magnesium</keyword>
<evidence type="ECO:0000256" key="9">
    <source>
        <dbReference type="ARBA" id="ARBA00022993"/>
    </source>
</evidence>
<proteinExistence type="inferred from homology"/>
<evidence type="ECO:0000313" key="13">
    <source>
        <dbReference type="EMBL" id="CAB5002649.1"/>
    </source>
</evidence>
<dbReference type="EC" id="2.7.7.3" evidence="1"/>
<dbReference type="InterPro" id="IPR014729">
    <property type="entry name" value="Rossmann-like_a/b/a_fold"/>
</dbReference>
<evidence type="ECO:0000259" key="11">
    <source>
        <dbReference type="Pfam" id="PF01467"/>
    </source>
</evidence>
<name>A0A6J7A5N4_9ZZZZ</name>
<dbReference type="InterPro" id="IPR001980">
    <property type="entry name" value="PPAT"/>
</dbReference>
<dbReference type="HAMAP" id="MF_00151">
    <property type="entry name" value="PPAT_bact"/>
    <property type="match status" value="1"/>
</dbReference>
<evidence type="ECO:0000313" key="12">
    <source>
        <dbReference type="EMBL" id="CAB4828054.1"/>
    </source>
</evidence>
<keyword evidence="7" id="KW-0067">ATP-binding</keyword>
<evidence type="ECO:0000256" key="5">
    <source>
        <dbReference type="ARBA" id="ARBA00022695"/>
    </source>
</evidence>
<dbReference type="GO" id="GO:0004595">
    <property type="term" value="F:pantetheine-phosphate adenylyltransferase activity"/>
    <property type="evidence" value="ECO:0007669"/>
    <property type="project" value="UniProtKB-EC"/>
</dbReference>
<dbReference type="EMBL" id="CAFAAJ010000283">
    <property type="protein sequence ID" value="CAB4828054.1"/>
    <property type="molecule type" value="Genomic_DNA"/>
</dbReference>
<keyword evidence="5" id="KW-0548">Nucleotidyltransferase</keyword>
<reference evidence="12" key="1">
    <citation type="submission" date="2020-05" db="EMBL/GenBank/DDBJ databases">
        <authorList>
            <person name="Chiriac C."/>
            <person name="Salcher M."/>
            <person name="Ghai R."/>
            <person name="Kavagutti S V."/>
        </authorList>
    </citation>
    <scope>NUCLEOTIDE SEQUENCE</scope>
</reference>
<dbReference type="EMBL" id="CAFBON010000222">
    <property type="protein sequence ID" value="CAB5002649.1"/>
    <property type="molecule type" value="Genomic_DNA"/>
</dbReference>
<keyword evidence="6" id="KW-0547">Nucleotide-binding</keyword>
<protein>
    <recommendedName>
        <fullName evidence="2">Phosphopantetheine adenylyltransferase</fullName>
        <ecNumber evidence="1">2.7.7.3</ecNumber>
    </recommendedName>
</protein>
<organism evidence="12">
    <name type="scientific">freshwater metagenome</name>
    <dbReference type="NCBI Taxonomy" id="449393"/>
    <lineage>
        <taxon>unclassified sequences</taxon>
        <taxon>metagenomes</taxon>
        <taxon>ecological metagenomes</taxon>
    </lineage>
</organism>
<dbReference type="InterPro" id="IPR004821">
    <property type="entry name" value="Cyt_trans-like"/>
</dbReference>
<sequence length="163" mass="17472">MSVALYPGSFDPIHLGHIDVIEQALELFGTVVVVTMHNPAKPSGAFTLDERQTMIAESLAGCPGVSVESFPGLAIDAAVRFGADVIVKGLRSATDFDVEQQMALTNHLVGGVRTVFVPASPELSYISSRYIREIAQYGHDLSRLVPVPVASRLSQLSARRANP</sequence>
<comment type="catalytic activity">
    <reaction evidence="10">
        <text>(R)-4'-phosphopantetheine + ATP + H(+) = 3'-dephospho-CoA + diphosphate</text>
        <dbReference type="Rhea" id="RHEA:19801"/>
        <dbReference type="ChEBI" id="CHEBI:15378"/>
        <dbReference type="ChEBI" id="CHEBI:30616"/>
        <dbReference type="ChEBI" id="CHEBI:33019"/>
        <dbReference type="ChEBI" id="CHEBI:57328"/>
        <dbReference type="ChEBI" id="CHEBI:61723"/>
        <dbReference type="EC" id="2.7.7.3"/>
    </reaction>
</comment>
<dbReference type="Pfam" id="PF01467">
    <property type="entry name" value="CTP_transf_like"/>
    <property type="match status" value="1"/>
</dbReference>
<evidence type="ECO:0000256" key="6">
    <source>
        <dbReference type="ARBA" id="ARBA00022741"/>
    </source>
</evidence>
<dbReference type="NCBIfam" id="TIGR00125">
    <property type="entry name" value="cyt_tran_rel"/>
    <property type="match status" value="1"/>
</dbReference>
<dbReference type="AlphaFoldDB" id="A0A6J7A5N4"/>
<evidence type="ECO:0000256" key="10">
    <source>
        <dbReference type="ARBA" id="ARBA00029346"/>
    </source>
</evidence>
<dbReference type="GO" id="GO:0015937">
    <property type="term" value="P:coenzyme A biosynthetic process"/>
    <property type="evidence" value="ECO:0007669"/>
    <property type="project" value="UniProtKB-KW"/>
</dbReference>
<dbReference type="SUPFAM" id="SSF52374">
    <property type="entry name" value="Nucleotidylyl transferase"/>
    <property type="match status" value="1"/>
</dbReference>
<dbReference type="NCBIfam" id="TIGR01510">
    <property type="entry name" value="coaD_prev_kdtB"/>
    <property type="match status" value="1"/>
</dbReference>